<dbReference type="KEGG" id="vg:40075811"/>
<name>A0A1U9WQR9_9CAUD</name>
<protein>
    <submittedName>
        <fullName evidence="2">Uncharacterized protein</fullName>
    </submittedName>
</protein>
<dbReference type="Proteomes" id="UP000225660">
    <property type="component" value="Segment"/>
</dbReference>
<dbReference type="EMBL" id="KY565347">
    <property type="protein sequence ID" value="AQY55102.1"/>
    <property type="molecule type" value="Genomic_DNA"/>
</dbReference>
<organism evidence="2 3">
    <name type="scientific">Geobacillus phage TP-84</name>
    <dbReference type="NCBI Taxonomy" id="1965361"/>
    <lineage>
        <taxon>Viruses</taxon>
        <taxon>Duplodnaviria</taxon>
        <taxon>Heunggongvirae</taxon>
        <taxon>Uroviricota</taxon>
        <taxon>Caudoviricetes</taxon>
        <taxon>Saundersvirus</taxon>
        <taxon>Saundersvirus Tp84</taxon>
    </lineage>
</organism>
<reference evidence="2" key="1">
    <citation type="submission" date="2017-10" db="EMBL/GenBank/DDBJ databases">
        <title>Sequence, genome organization and annotation of the thermophilic 47,7-kb bacterophage TO-84 that infects Geobacillus stearothermophilus.</title>
        <authorList>
            <person name="Skowron P.M."/>
            <person name="Kropinski A."/>
            <person name="Los M."/>
        </authorList>
    </citation>
    <scope>NUCLEOTIDE SEQUENCE [LARGE SCALE GENOMIC DNA]</scope>
</reference>
<evidence type="ECO:0000313" key="2">
    <source>
        <dbReference type="EMBL" id="AQY55102.1"/>
    </source>
</evidence>
<dbReference type="GeneID" id="40075811"/>
<keyword evidence="1" id="KW-1133">Transmembrane helix</keyword>
<dbReference type="RefSeq" id="YP_009600049.1">
    <property type="nucleotide sequence ID" value="NC_041918.2"/>
</dbReference>
<accession>A0A1U9WQR9</accession>
<sequence length="117" mass="13609">MKKWIIGAAIGTLIGYMAGKLISKLDNMDKRIRQIEEEIESDDGWIDAVETDDDIAVKYPPKMAFICPKCTALVMFHGTDEAAQQEIEAWRQYEFIYCPYCDEEIEIDDWTRHILDQ</sequence>
<evidence type="ECO:0000256" key="1">
    <source>
        <dbReference type="SAM" id="Phobius"/>
    </source>
</evidence>
<evidence type="ECO:0000313" key="3">
    <source>
        <dbReference type="Proteomes" id="UP000225660"/>
    </source>
</evidence>
<keyword evidence="1" id="KW-0812">Transmembrane</keyword>
<keyword evidence="1" id="KW-0472">Membrane</keyword>
<proteinExistence type="predicted"/>
<feature type="transmembrane region" description="Helical" evidence="1">
    <location>
        <begin position="6"/>
        <end position="23"/>
    </location>
</feature>
<keyword evidence="3" id="KW-1185">Reference proteome</keyword>